<dbReference type="EMBL" id="CP043538">
    <property type="protein sequence ID" value="QGY04571.1"/>
    <property type="molecule type" value="Genomic_DNA"/>
</dbReference>
<organism evidence="1 2">
    <name type="scientific">Methylobacterium mesophilicum SR1.6/6</name>
    <dbReference type="NCBI Taxonomy" id="908290"/>
    <lineage>
        <taxon>Bacteria</taxon>
        <taxon>Pseudomonadati</taxon>
        <taxon>Pseudomonadota</taxon>
        <taxon>Alphaproteobacteria</taxon>
        <taxon>Hyphomicrobiales</taxon>
        <taxon>Methylobacteriaceae</taxon>
        <taxon>Methylobacterium</taxon>
    </lineage>
</organism>
<sequence>MNVEAQPRRQRVVGLIGCPGSGKSTYARRFFDPMQGWVHLTLDDLRQTFWPPDRHVYWQVRRTDWNEEARGLLHGTKVAALDAALAAGFNVVMADTHLTREAFEAELQVIARHGLSVEWKVFDLSWESLLARNEARGGVDPSHRQPETVLRLAYEAFLAPDAWWRSLPQAQVELIKP</sequence>
<evidence type="ECO:0000313" key="2">
    <source>
        <dbReference type="Proteomes" id="UP000012488"/>
    </source>
</evidence>
<dbReference type="Gene3D" id="3.40.50.300">
    <property type="entry name" value="P-loop containing nucleotide triphosphate hydrolases"/>
    <property type="match status" value="1"/>
</dbReference>
<dbReference type="SUPFAM" id="SSF52540">
    <property type="entry name" value="P-loop containing nucleoside triphosphate hydrolases"/>
    <property type="match status" value="1"/>
</dbReference>
<protein>
    <submittedName>
        <fullName evidence="1">AAA family ATPase</fullName>
    </submittedName>
</protein>
<evidence type="ECO:0000313" key="1">
    <source>
        <dbReference type="EMBL" id="QGY04571.1"/>
    </source>
</evidence>
<reference evidence="1 2" key="2">
    <citation type="journal article" date="2013" name="Genome Announc.">
        <title>Draft Genome Sequence of Methylobacterium mesophilicum Strain SR1.6/6, Isolated from Citrus sinensis.</title>
        <authorList>
            <person name="Marinho Almeida D."/>
            <person name="Dini-Andreote F."/>
            <person name="Camargo Neves A.A."/>
            <person name="Juca Ramos R.T."/>
            <person name="Andreote F.D."/>
            <person name="Carneiro A.R."/>
            <person name="Oliveira de Souza Lima A."/>
            <person name="Caracciolo Gomes de Sa P.H."/>
            <person name="Ribeiro Barbosa M.S."/>
            <person name="Araujo W.L."/>
            <person name="Silva A."/>
        </authorList>
    </citation>
    <scope>NUCLEOTIDE SEQUENCE [LARGE SCALE GENOMIC DNA]</scope>
    <source>
        <strain evidence="1 2">SR1.6/6</strain>
    </source>
</reference>
<dbReference type="OrthoDB" id="2639622at2"/>
<accession>A0A6B9FPP7</accession>
<gene>
    <name evidence="1" type="ORF">MMSR116_23670</name>
</gene>
<name>A0A6B9FPP7_9HYPH</name>
<dbReference type="InterPro" id="IPR027417">
    <property type="entry name" value="P-loop_NTPase"/>
</dbReference>
<proteinExistence type="predicted"/>
<dbReference type="RefSeq" id="WP_010686079.1">
    <property type="nucleotide sequence ID" value="NZ_CP043538.1"/>
</dbReference>
<dbReference type="AlphaFoldDB" id="A0A6B9FPP7"/>
<dbReference type="Pfam" id="PF13671">
    <property type="entry name" value="AAA_33"/>
    <property type="match status" value="1"/>
</dbReference>
<reference evidence="1 2" key="1">
    <citation type="journal article" date="2012" name="Genet. Mol. Biol.">
        <title>Analysis of 16S rRNA and mxaF genes revealing insights into Methylobacterium niche-specific plant association.</title>
        <authorList>
            <person name="Dourado M.N."/>
            <person name="Andreote F.D."/>
            <person name="Dini-Andreote F."/>
            <person name="Conti R."/>
            <person name="Araujo J.M."/>
            <person name="Araujo W.L."/>
        </authorList>
    </citation>
    <scope>NUCLEOTIDE SEQUENCE [LARGE SCALE GENOMIC DNA]</scope>
    <source>
        <strain evidence="1 2">SR1.6/6</strain>
    </source>
</reference>
<dbReference type="Proteomes" id="UP000012488">
    <property type="component" value="Chromosome"/>
</dbReference>
<dbReference type="KEGG" id="mmes:MMSR116_23670"/>